<protein>
    <submittedName>
        <fullName evidence="2">Lipocalin</fullName>
    </submittedName>
</protein>
<keyword evidence="1" id="KW-0732">Signal</keyword>
<sequence length="209" mass="24160">MYLPVIIALFLCALLVAPAASTEHETEHDTTDEAKPSAQDPDLEYYAINRFMNISDDIWVWNTTQKNVQKCRKDINLYMTVNATFFNRSHEEDGKIKNKSLIGYFGNNDEEENNAYNEIRISDGHDRYDEILVYASEDMRCGVVRVFAYKNGSSTLPDTIDETVIWREIRVRGRPNKTITLDEGCTKDFEEYVKALKANWTSPYNETCK</sequence>
<feature type="chain" id="PRO_5013347680" evidence="1">
    <location>
        <begin position="22"/>
        <end position="209"/>
    </location>
</feature>
<accession>A0A224YC01</accession>
<reference evidence="2" key="1">
    <citation type="journal article" date="2017" name="Parasit. Vectors">
        <title>Sialotranscriptomics of Rhipicephalus zambeziensis reveals intricate expression profiles of secretory proteins and suggests tight temporal transcriptional regulation during blood-feeding.</title>
        <authorList>
            <person name="de Castro M.H."/>
            <person name="de Klerk D."/>
            <person name="Pienaar R."/>
            <person name="Rees D.J.G."/>
            <person name="Mans B.J."/>
        </authorList>
    </citation>
    <scope>NUCLEOTIDE SEQUENCE</scope>
    <source>
        <tissue evidence="2">Salivary glands</tissue>
    </source>
</reference>
<proteinExistence type="predicted"/>
<name>A0A224YC01_9ACAR</name>
<organism evidence="2">
    <name type="scientific">Rhipicephalus zambeziensis</name>
    <dbReference type="NCBI Taxonomy" id="60191"/>
    <lineage>
        <taxon>Eukaryota</taxon>
        <taxon>Metazoa</taxon>
        <taxon>Ecdysozoa</taxon>
        <taxon>Arthropoda</taxon>
        <taxon>Chelicerata</taxon>
        <taxon>Arachnida</taxon>
        <taxon>Acari</taxon>
        <taxon>Parasitiformes</taxon>
        <taxon>Ixodida</taxon>
        <taxon>Ixodoidea</taxon>
        <taxon>Ixodidae</taxon>
        <taxon>Rhipicephalinae</taxon>
        <taxon>Rhipicephalus</taxon>
        <taxon>Rhipicephalus</taxon>
    </lineage>
</organism>
<dbReference type="EMBL" id="GFPF01004090">
    <property type="protein sequence ID" value="MAA15236.1"/>
    <property type="molecule type" value="Transcribed_RNA"/>
</dbReference>
<evidence type="ECO:0000256" key="1">
    <source>
        <dbReference type="SAM" id="SignalP"/>
    </source>
</evidence>
<feature type="signal peptide" evidence="1">
    <location>
        <begin position="1"/>
        <end position="21"/>
    </location>
</feature>
<evidence type="ECO:0000313" key="2">
    <source>
        <dbReference type="EMBL" id="MAA15236.1"/>
    </source>
</evidence>
<dbReference type="AlphaFoldDB" id="A0A224YC01"/>